<evidence type="ECO:0000256" key="3">
    <source>
        <dbReference type="ARBA" id="ARBA00014856"/>
    </source>
</evidence>
<dbReference type="PANTHER" id="PTHR23200:SF48">
    <property type="entry name" value="METALLO-BETA-LACTAMASE DOMAIN-CONTAINING PROTEIN 1"/>
    <property type="match status" value="1"/>
</dbReference>
<evidence type="ECO:0000259" key="7">
    <source>
        <dbReference type="SMART" id="SM00849"/>
    </source>
</evidence>
<evidence type="ECO:0000256" key="1">
    <source>
        <dbReference type="ARBA" id="ARBA00004514"/>
    </source>
</evidence>
<dbReference type="InterPro" id="IPR036866">
    <property type="entry name" value="RibonucZ/Hydroxyglut_hydro"/>
</dbReference>
<evidence type="ECO:0000256" key="2">
    <source>
        <dbReference type="ARBA" id="ARBA00011738"/>
    </source>
</evidence>
<dbReference type="EMBL" id="FZQP02000815">
    <property type="protein sequence ID" value="VVC90517.1"/>
    <property type="molecule type" value="Genomic_DNA"/>
</dbReference>
<comment type="subcellular location">
    <subcellularLocation>
        <location evidence="1">Cytoplasm</location>
        <location evidence="1">Cytosol</location>
    </subcellularLocation>
</comment>
<keyword evidence="9" id="KW-1185">Reference proteome</keyword>
<comment type="subunit">
    <text evidence="2">Homodimer.</text>
</comment>
<dbReference type="GO" id="GO:0005829">
    <property type="term" value="C:cytosol"/>
    <property type="evidence" value="ECO:0007669"/>
    <property type="project" value="UniProtKB-SubCell"/>
</dbReference>
<dbReference type="SMART" id="SM00849">
    <property type="entry name" value="Lactamase_B"/>
    <property type="match status" value="1"/>
</dbReference>
<dbReference type="CDD" id="cd07711">
    <property type="entry name" value="MBLAC1-like_MBL-fold"/>
    <property type="match status" value="1"/>
</dbReference>
<evidence type="ECO:0000313" key="9">
    <source>
        <dbReference type="Proteomes" id="UP000324832"/>
    </source>
</evidence>
<proteinExistence type="predicted"/>
<dbReference type="Gene3D" id="3.60.15.10">
    <property type="entry name" value="Ribonuclease Z/Hydroxyacylglutathione hydrolase-like"/>
    <property type="match status" value="1"/>
</dbReference>
<protein>
    <recommendedName>
        <fullName evidence="3">Metallo-beta-lactamase domain-containing protein 1</fullName>
    </recommendedName>
    <alternativeName>
        <fullName evidence="4">Endoribonuclease MBLAC1</fullName>
    </alternativeName>
</protein>
<comment type="function">
    <text evidence="6">Endoribonuclease that catalyzes the hydrolysis of histone-coding pre-mRNA 3'-end. Involved in histone pre-mRNA processing during the S-phase of the cell cycle, which is required for entering/progressing through S-phase. Cleaves histone pre-mRNA at a major and a minor cleavage site after the 5'-ACCCA-3' and the 5'-ACCCACA-3' sequence, respectively, and located downstream of the stem-loop. May require the presence of the HDE element located at the histone pre-RNA 3'-end to avoid non-specific cleavage.</text>
</comment>
<dbReference type="SUPFAM" id="SSF56281">
    <property type="entry name" value="Metallo-hydrolase/oxidoreductase"/>
    <property type="match status" value="1"/>
</dbReference>
<dbReference type="Proteomes" id="UP000324832">
    <property type="component" value="Unassembled WGS sequence"/>
</dbReference>
<comment type="catalytic activity">
    <reaction evidence="5">
        <text>a ribonucleotidyl-ribonucleotide-RNA + H2O = a 3'-end ribonucleotide-RNA + a 5'-end 5'-phospho-ribonucleoside-RNA + H(+)</text>
        <dbReference type="Rhea" id="RHEA:68096"/>
        <dbReference type="Rhea" id="RHEA-COMP:15179"/>
        <dbReference type="Rhea" id="RHEA-COMP:17355"/>
        <dbReference type="Rhea" id="RHEA-COMP:17428"/>
        <dbReference type="ChEBI" id="CHEBI:15377"/>
        <dbReference type="ChEBI" id="CHEBI:15378"/>
        <dbReference type="ChEBI" id="CHEBI:74896"/>
        <dbReference type="ChEBI" id="CHEBI:138282"/>
        <dbReference type="ChEBI" id="CHEBI:173118"/>
    </reaction>
    <physiologicalReaction direction="left-to-right" evidence="5">
        <dbReference type="Rhea" id="RHEA:68097"/>
    </physiologicalReaction>
</comment>
<sequence length="203" mass="22847">MCAITIIHNGYSFMNNGEMFANCTCTLIKGTHNIIIDTMTAWDSEVILRGLRKENIHPDQIDYVVSTHGHSDHIGNNNLFLKATHIVGFSISHKDKFYIHPFENGEEYIINDYVKVIPTPGHTLSDVTVLVTSEDRKVHAIAGICCCLIVHQDGSENPVLQRKNRLMIANMANWIIPGHGPMFKVTPEIRESLNRQASIDINK</sequence>
<evidence type="ECO:0000256" key="6">
    <source>
        <dbReference type="ARBA" id="ARBA00045869"/>
    </source>
</evidence>
<dbReference type="PANTHER" id="PTHR23200">
    <property type="entry name" value="METALLO-BETA-LACTAMASE DOMAIN-CONTAINING PROTEIN 1"/>
    <property type="match status" value="1"/>
</dbReference>
<accession>A0A5E4PZN7</accession>
<dbReference type="GO" id="GO:0031123">
    <property type="term" value="P:RNA 3'-end processing"/>
    <property type="evidence" value="ECO:0007669"/>
    <property type="project" value="UniProtKB-ARBA"/>
</dbReference>
<evidence type="ECO:0000313" key="8">
    <source>
        <dbReference type="EMBL" id="VVC90517.1"/>
    </source>
</evidence>
<gene>
    <name evidence="8" type="ORF">LSINAPIS_LOCUS3406</name>
</gene>
<name>A0A5E4PZN7_9NEOP</name>
<dbReference type="InterPro" id="IPR001279">
    <property type="entry name" value="Metallo-B-lactamas"/>
</dbReference>
<evidence type="ECO:0000256" key="5">
    <source>
        <dbReference type="ARBA" id="ARBA00044690"/>
    </source>
</evidence>
<feature type="domain" description="Metallo-beta-lactamase" evidence="7">
    <location>
        <begin position="22"/>
        <end position="179"/>
    </location>
</feature>
<dbReference type="AlphaFoldDB" id="A0A5E4PZN7"/>
<reference evidence="8 9" key="1">
    <citation type="submission" date="2017-07" db="EMBL/GenBank/DDBJ databases">
        <authorList>
            <person name="Talla V."/>
            <person name="Backstrom N."/>
        </authorList>
    </citation>
    <scope>NUCLEOTIDE SEQUENCE [LARGE SCALE GENOMIC DNA]</scope>
</reference>
<dbReference type="Pfam" id="PF00753">
    <property type="entry name" value="Lactamase_B"/>
    <property type="match status" value="1"/>
</dbReference>
<evidence type="ECO:0000256" key="4">
    <source>
        <dbReference type="ARBA" id="ARBA00032988"/>
    </source>
</evidence>
<dbReference type="InterPro" id="IPR039344">
    <property type="entry name" value="MBLAC1"/>
</dbReference>
<organism evidence="8 9">
    <name type="scientific">Leptidea sinapis</name>
    <dbReference type="NCBI Taxonomy" id="189913"/>
    <lineage>
        <taxon>Eukaryota</taxon>
        <taxon>Metazoa</taxon>
        <taxon>Ecdysozoa</taxon>
        <taxon>Arthropoda</taxon>
        <taxon>Hexapoda</taxon>
        <taxon>Insecta</taxon>
        <taxon>Pterygota</taxon>
        <taxon>Neoptera</taxon>
        <taxon>Endopterygota</taxon>
        <taxon>Lepidoptera</taxon>
        <taxon>Glossata</taxon>
        <taxon>Ditrysia</taxon>
        <taxon>Papilionoidea</taxon>
        <taxon>Pieridae</taxon>
        <taxon>Dismorphiinae</taxon>
        <taxon>Leptidea</taxon>
    </lineage>
</organism>